<keyword evidence="3" id="KW-1185">Reference proteome</keyword>
<dbReference type="EnsemblPlants" id="ONIVA11G20430.1">
    <property type="protein sequence ID" value="ONIVA11G20430.1"/>
    <property type="gene ID" value="ONIVA11G20430"/>
</dbReference>
<reference evidence="2" key="1">
    <citation type="submission" date="2015-04" db="UniProtKB">
        <authorList>
            <consortium name="EnsemblPlants"/>
        </authorList>
    </citation>
    <scope>IDENTIFICATION</scope>
    <source>
        <strain evidence="2">SL10</strain>
    </source>
</reference>
<reference evidence="2" key="2">
    <citation type="submission" date="2018-04" db="EMBL/GenBank/DDBJ databases">
        <title>OnivRS2 (Oryza nivara Reference Sequence Version 2).</title>
        <authorList>
            <person name="Zhang J."/>
            <person name="Kudrna D."/>
            <person name="Lee S."/>
            <person name="Talag J."/>
            <person name="Rajasekar S."/>
            <person name="Welchert J."/>
            <person name="Hsing Y.-I."/>
            <person name="Wing R.A."/>
        </authorList>
    </citation>
    <scope>NUCLEOTIDE SEQUENCE [LARGE SCALE GENOMIC DNA]</scope>
    <source>
        <strain evidence="2">SL10</strain>
    </source>
</reference>
<proteinExistence type="predicted"/>
<feature type="compositionally biased region" description="Low complexity" evidence="1">
    <location>
        <begin position="1"/>
        <end position="19"/>
    </location>
</feature>
<name>A0A0E0J4J8_ORYNI</name>
<protein>
    <submittedName>
        <fullName evidence="2">Uncharacterized protein</fullName>
    </submittedName>
</protein>
<evidence type="ECO:0000313" key="2">
    <source>
        <dbReference type="EnsemblPlants" id="ONIVA11G20430.1"/>
    </source>
</evidence>
<sequence length="88" mass="9466">MASYSSSHSVHQPSPWSVVRASPAQADPPELNCACDFSATAQTSHTENPNRSFLTCGSKIARLQDDLESAHPSIEENILKLKEADGKA</sequence>
<dbReference type="Proteomes" id="UP000006591">
    <property type="component" value="Chromosome 11"/>
</dbReference>
<feature type="region of interest" description="Disordered" evidence="1">
    <location>
        <begin position="1"/>
        <end position="27"/>
    </location>
</feature>
<evidence type="ECO:0000256" key="1">
    <source>
        <dbReference type="SAM" id="MobiDB-lite"/>
    </source>
</evidence>
<dbReference type="HOGENOM" id="CLU_2472870_0_0_1"/>
<accession>A0A0E0J4J8</accession>
<dbReference type="AlphaFoldDB" id="A0A0E0J4J8"/>
<organism evidence="2">
    <name type="scientific">Oryza nivara</name>
    <name type="common">Indian wild rice</name>
    <name type="synonym">Oryza sativa f. spontanea</name>
    <dbReference type="NCBI Taxonomy" id="4536"/>
    <lineage>
        <taxon>Eukaryota</taxon>
        <taxon>Viridiplantae</taxon>
        <taxon>Streptophyta</taxon>
        <taxon>Embryophyta</taxon>
        <taxon>Tracheophyta</taxon>
        <taxon>Spermatophyta</taxon>
        <taxon>Magnoliopsida</taxon>
        <taxon>Liliopsida</taxon>
        <taxon>Poales</taxon>
        <taxon>Poaceae</taxon>
        <taxon>BOP clade</taxon>
        <taxon>Oryzoideae</taxon>
        <taxon>Oryzeae</taxon>
        <taxon>Oryzinae</taxon>
        <taxon>Oryza</taxon>
    </lineage>
</organism>
<dbReference type="Gramene" id="ONIVA11G20430.1">
    <property type="protein sequence ID" value="ONIVA11G20430.1"/>
    <property type="gene ID" value="ONIVA11G20430"/>
</dbReference>
<evidence type="ECO:0000313" key="3">
    <source>
        <dbReference type="Proteomes" id="UP000006591"/>
    </source>
</evidence>